<protein>
    <submittedName>
        <fullName evidence="1">Uncharacterized protein</fullName>
    </submittedName>
</protein>
<dbReference type="EMBL" id="MHHZ01000014">
    <property type="protein sequence ID" value="OGY41729.1"/>
    <property type="molecule type" value="Genomic_DNA"/>
</dbReference>
<sequence>MIRGLTDFHAMKEMLAKGQIVALKEDKETGGILFAESFETAEEASDIFLAIDTPQKMEELGEMIFVKLQSLPRVPDHR</sequence>
<evidence type="ECO:0000313" key="2">
    <source>
        <dbReference type="Proteomes" id="UP000176498"/>
    </source>
</evidence>
<dbReference type="AlphaFoldDB" id="A0A1G1XNU5"/>
<reference evidence="1 2" key="1">
    <citation type="journal article" date="2016" name="Nat. Commun.">
        <title>Thousands of microbial genomes shed light on interconnected biogeochemical processes in an aquifer system.</title>
        <authorList>
            <person name="Anantharaman K."/>
            <person name="Brown C.T."/>
            <person name="Hug L.A."/>
            <person name="Sharon I."/>
            <person name="Castelle C.J."/>
            <person name="Probst A.J."/>
            <person name="Thomas B.C."/>
            <person name="Singh A."/>
            <person name="Wilkins M.J."/>
            <person name="Karaoz U."/>
            <person name="Brodie E.L."/>
            <person name="Williams K.H."/>
            <person name="Hubbard S.S."/>
            <person name="Banfield J.F."/>
        </authorList>
    </citation>
    <scope>NUCLEOTIDE SEQUENCE [LARGE SCALE GENOMIC DNA]</scope>
</reference>
<organism evidence="1 2">
    <name type="scientific">Candidatus Buchananbacteria bacterium RBG_13_36_9</name>
    <dbReference type="NCBI Taxonomy" id="1797530"/>
    <lineage>
        <taxon>Bacteria</taxon>
        <taxon>Candidatus Buchananiibacteriota</taxon>
    </lineage>
</organism>
<comment type="caution">
    <text evidence="1">The sequence shown here is derived from an EMBL/GenBank/DDBJ whole genome shotgun (WGS) entry which is preliminary data.</text>
</comment>
<gene>
    <name evidence="1" type="ORF">A2Y82_02510</name>
</gene>
<evidence type="ECO:0000313" key="1">
    <source>
        <dbReference type="EMBL" id="OGY41729.1"/>
    </source>
</evidence>
<dbReference type="Proteomes" id="UP000176498">
    <property type="component" value="Unassembled WGS sequence"/>
</dbReference>
<name>A0A1G1XNU5_9BACT</name>
<proteinExistence type="predicted"/>
<accession>A0A1G1XNU5</accession>